<evidence type="ECO:0000313" key="16">
    <source>
        <dbReference type="EMBL" id="BBO79117.1"/>
    </source>
</evidence>
<keyword evidence="13 14" id="KW-0472">Membrane</keyword>
<accession>A0A5K7ZQ75</accession>
<dbReference type="SUPFAM" id="SSF55874">
    <property type="entry name" value="ATPase domain of HSP90 chaperone/DNA topoisomerase II/histidine kinase"/>
    <property type="match status" value="1"/>
</dbReference>
<dbReference type="InterPro" id="IPR005467">
    <property type="entry name" value="His_kinase_dom"/>
</dbReference>
<reference evidence="16 17" key="1">
    <citation type="submission" date="2019-11" db="EMBL/GenBank/DDBJ databases">
        <title>Comparative genomics of hydrocarbon-degrading Desulfosarcina strains.</title>
        <authorList>
            <person name="Watanabe M."/>
            <person name="Kojima H."/>
            <person name="Fukui M."/>
        </authorList>
    </citation>
    <scope>NUCLEOTIDE SEQUENCE [LARGE SCALE GENOMIC DNA]</scope>
    <source>
        <strain evidence="16 17">PP31</strain>
    </source>
</reference>
<protein>
    <recommendedName>
        <fullName evidence="3">histidine kinase</fullName>
        <ecNumber evidence="3">2.7.13.3</ecNumber>
    </recommendedName>
</protein>
<feature type="transmembrane region" description="Helical" evidence="14">
    <location>
        <begin position="279"/>
        <end position="302"/>
    </location>
</feature>
<comment type="catalytic activity">
    <reaction evidence="1">
        <text>ATP + protein L-histidine = ADP + protein N-phospho-L-histidine.</text>
        <dbReference type="EC" id="2.7.13.3"/>
    </reaction>
</comment>
<name>A0A5K7ZQ75_9BACT</name>
<keyword evidence="9 16" id="KW-0418">Kinase</keyword>
<evidence type="ECO:0000256" key="12">
    <source>
        <dbReference type="ARBA" id="ARBA00023012"/>
    </source>
</evidence>
<evidence type="ECO:0000256" key="13">
    <source>
        <dbReference type="ARBA" id="ARBA00023136"/>
    </source>
</evidence>
<evidence type="ECO:0000256" key="11">
    <source>
        <dbReference type="ARBA" id="ARBA00022989"/>
    </source>
</evidence>
<feature type="domain" description="Histidine kinase" evidence="15">
    <location>
        <begin position="334"/>
        <end position="561"/>
    </location>
</feature>
<evidence type="ECO:0000256" key="3">
    <source>
        <dbReference type="ARBA" id="ARBA00012438"/>
    </source>
</evidence>
<evidence type="ECO:0000256" key="8">
    <source>
        <dbReference type="ARBA" id="ARBA00022741"/>
    </source>
</evidence>
<keyword evidence="11 14" id="KW-1133">Transmembrane helix</keyword>
<evidence type="ECO:0000256" key="14">
    <source>
        <dbReference type="SAM" id="Phobius"/>
    </source>
</evidence>
<keyword evidence="8" id="KW-0547">Nucleotide-binding</keyword>
<dbReference type="InterPro" id="IPR033479">
    <property type="entry name" value="dCache_1"/>
</dbReference>
<sequence length="568" mass="62961">MEKSTYSTVRRFVLANMIILPLIPFLLALGVGNHSFSRSIHNSTIAAMERIADDHRQMIESFLQERKNDLELIVRNIPFFELIAPQTLSTVFGNLQRTSSAFVDLGIFDDAGVHRAYHGPYDLSGKVYADTLWFKKTIENGVFISDVFLGYRNIPHFVIAVSKQEKGRTWVIRATVDSQRFNTLVRQIRIGKTGEAYLLNRQGVLQTDRRSGGNLMETPRETLPPVPDGTPIHTFIHREPGSEAFLYATTWLNDRNWLLVVRQEETDAFQALRSAQMPILFIFLVGGCCIVIAAFALTGAIVRKMERTDSEKELLNQQLIGASRLAELGEMAAGFAHEINNPLQIISAELSLIRELQAEMTAADSSRNDASVEEMNDSIDQIKIQIERCSRITASILKFGRQGESKPAPMDLTAAVPEIVRMVQKKAEVHGIRLQRSMPDTPVNVLADAARLQQVLLNLLNNAMDAVIQRHGTEGGSISVKLSAEDNGTAMIEIGDNGTGIAPDNIKKVFTPFFTTKPVGQGTGLGLSVCYGIIRQMDGKMEVSSTVDQGTEFSIMLPVIEEKRSLSS</sequence>
<gene>
    <name evidence="16" type="ORF">DSCW_65340</name>
</gene>
<dbReference type="Gene3D" id="3.30.565.10">
    <property type="entry name" value="Histidine kinase-like ATPase, C-terminal domain"/>
    <property type="match status" value="1"/>
</dbReference>
<dbReference type="RefSeq" id="WP_155307680.1">
    <property type="nucleotide sequence ID" value="NZ_AP021875.1"/>
</dbReference>
<dbReference type="Proteomes" id="UP000427769">
    <property type="component" value="Chromosome"/>
</dbReference>
<dbReference type="InterPro" id="IPR004358">
    <property type="entry name" value="Sig_transdc_His_kin-like_C"/>
</dbReference>
<dbReference type="InterPro" id="IPR003594">
    <property type="entry name" value="HATPase_dom"/>
</dbReference>
<evidence type="ECO:0000256" key="10">
    <source>
        <dbReference type="ARBA" id="ARBA00022840"/>
    </source>
</evidence>
<dbReference type="SMART" id="SM00388">
    <property type="entry name" value="HisKA"/>
    <property type="match status" value="1"/>
</dbReference>
<dbReference type="KEGG" id="dwd:DSCW_65340"/>
<dbReference type="SUPFAM" id="SSF47384">
    <property type="entry name" value="Homodimeric domain of signal transducing histidine kinase"/>
    <property type="match status" value="1"/>
</dbReference>
<dbReference type="PANTHER" id="PTHR43065:SF10">
    <property type="entry name" value="PEROXIDE STRESS-ACTIVATED HISTIDINE KINASE MAK3"/>
    <property type="match status" value="1"/>
</dbReference>
<dbReference type="InterPro" id="IPR003661">
    <property type="entry name" value="HisK_dim/P_dom"/>
</dbReference>
<evidence type="ECO:0000256" key="4">
    <source>
        <dbReference type="ARBA" id="ARBA00022475"/>
    </source>
</evidence>
<evidence type="ECO:0000313" key="17">
    <source>
        <dbReference type="Proteomes" id="UP000427769"/>
    </source>
</evidence>
<dbReference type="EMBL" id="AP021875">
    <property type="protein sequence ID" value="BBO79117.1"/>
    <property type="molecule type" value="Genomic_DNA"/>
</dbReference>
<dbReference type="SMART" id="SM00387">
    <property type="entry name" value="HATPase_c"/>
    <property type="match status" value="1"/>
</dbReference>
<dbReference type="PANTHER" id="PTHR43065">
    <property type="entry name" value="SENSOR HISTIDINE KINASE"/>
    <property type="match status" value="1"/>
</dbReference>
<organism evidence="16 17">
    <name type="scientific">Desulfosarcina widdelii</name>
    <dbReference type="NCBI Taxonomy" id="947919"/>
    <lineage>
        <taxon>Bacteria</taxon>
        <taxon>Pseudomonadati</taxon>
        <taxon>Thermodesulfobacteriota</taxon>
        <taxon>Desulfobacteria</taxon>
        <taxon>Desulfobacterales</taxon>
        <taxon>Desulfosarcinaceae</taxon>
        <taxon>Desulfosarcina</taxon>
    </lineage>
</organism>
<dbReference type="InterPro" id="IPR036890">
    <property type="entry name" value="HATPase_C_sf"/>
</dbReference>
<dbReference type="Pfam" id="PF02743">
    <property type="entry name" value="dCache_1"/>
    <property type="match status" value="1"/>
</dbReference>
<dbReference type="OrthoDB" id="9777714at2"/>
<dbReference type="GO" id="GO:0000155">
    <property type="term" value="F:phosphorelay sensor kinase activity"/>
    <property type="evidence" value="ECO:0007669"/>
    <property type="project" value="InterPro"/>
</dbReference>
<dbReference type="Pfam" id="PF02518">
    <property type="entry name" value="HATPase_c"/>
    <property type="match status" value="1"/>
</dbReference>
<evidence type="ECO:0000256" key="7">
    <source>
        <dbReference type="ARBA" id="ARBA00022692"/>
    </source>
</evidence>
<evidence type="ECO:0000259" key="15">
    <source>
        <dbReference type="PROSITE" id="PS50109"/>
    </source>
</evidence>
<proteinExistence type="predicted"/>
<dbReference type="Gene3D" id="1.10.287.130">
    <property type="match status" value="1"/>
</dbReference>
<feature type="transmembrane region" description="Helical" evidence="14">
    <location>
        <begin position="12"/>
        <end position="32"/>
    </location>
</feature>
<dbReference type="CDD" id="cd00082">
    <property type="entry name" value="HisKA"/>
    <property type="match status" value="1"/>
</dbReference>
<dbReference type="GO" id="GO:0005886">
    <property type="term" value="C:plasma membrane"/>
    <property type="evidence" value="ECO:0007669"/>
    <property type="project" value="UniProtKB-SubCell"/>
</dbReference>
<dbReference type="PROSITE" id="PS50109">
    <property type="entry name" value="HIS_KIN"/>
    <property type="match status" value="1"/>
</dbReference>
<keyword evidence="4" id="KW-1003">Cell membrane</keyword>
<evidence type="ECO:0000256" key="9">
    <source>
        <dbReference type="ARBA" id="ARBA00022777"/>
    </source>
</evidence>
<keyword evidence="12" id="KW-0902">Two-component regulatory system</keyword>
<keyword evidence="5" id="KW-0597">Phosphoprotein</keyword>
<dbReference type="PRINTS" id="PR00344">
    <property type="entry name" value="BCTRLSENSOR"/>
</dbReference>
<dbReference type="GO" id="GO:0005524">
    <property type="term" value="F:ATP binding"/>
    <property type="evidence" value="ECO:0007669"/>
    <property type="project" value="UniProtKB-KW"/>
</dbReference>
<dbReference type="CDD" id="cd18774">
    <property type="entry name" value="PDC2_HK_sensor"/>
    <property type="match status" value="1"/>
</dbReference>
<comment type="subcellular location">
    <subcellularLocation>
        <location evidence="2">Cell membrane</location>
        <topology evidence="2">Multi-pass membrane protein</topology>
    </subcellularLocation>
</comment>
<evidence type="ECO:0000256" key="2">
    <source>
        <dbReference type="ARBA" id="ARBA00004651"/>
    </source>
</evidence>
<dbReference type="AlphaFoldDB" id="A0A5K7ZQ75"/>
<keyword evidence="10" id="KW-0067">ATP-binding</keyword>
<keyword evidence="7 14" id="KW-0812">Transmembrane</keyword>
<evidence type="ECO:0000256" key="1">
    <source>
        <dbReference type="ARBA" id="ARBA00000085"/>
    </source>
</evidence>
<evidence type="ECO:0000256" key="5">
    <source>
        <dbReference type="ARBA" id="ARBA00022553"/>
    </source>
</evidence>
<dbReference type="EC" id="2.7.13.3" evidence="3"/>
<dbReference type="Pfam" id="PF00512">
    <property type="entry name" value="HisKA"/>
    <property type="match status" value="1"/>
</dbReference>
<evidence type="ECO:0000256" key="6">
    <source>
        <dbReference type="ARBA" id="ARBA00022679"/>
    </source>
</evidence>
<dbReference type="Gene3D" id="3.30.450.20">
    <property type="entry name" value="PAS domain"/>
    <property type="match status" value="1"/>
</dbReference>
<keyword evidence="6" id="KW-0808">Transferase</keyword>
<dbReference type="InterPro" id="IPR036097">
    <property type="entry name" value="HisK_dim/P_sf"/>
</dbReference>
<keyword evidence="17" id="KW-1185">Reference proteome</keyword>